<evidence type="ECO:0000313" key="1">
    <source>
        <dbReference type="EMBL" id="SCG86641.1"/>
    </source>
</evidence>
<dbReference type="OrthoDB" id="70010at2157"/>
<reference evidence="1 2" key="1">
    <citation type="submission" date="2016-08" db="EMBL/GenBank/DDBJ databases">
        <authorList>
            <person name="Seilhamer J.J."/>
        </authorList>
    </citation>
    <scope>NUCLEOTIDE SEQUENCE [LARGE SCALE GENOMIC DNA]</scope>
    <source>
        <strain evidence="1">Buetzberg</strain>
    </source>
</reference>
<name>A0A1D3L4T0_9EURY</name>
<dbReference type="STRING" id="118062.MCBB_2098"/>
<dbReference type="Proteomes" id="UP000094707">
    <property type="component" value="Chromosome I"/>
</dbReference>
<organism evidence="1 2">
    <name type="scientific">Methanobacterium congolense</name>
    <dbReference type="NCBI Taxonomy" id="118062"/>
    <lineage>
        <taxon>Archaea</taxon>
        <taxon>Methanobacteriati</taxon>
        <taxon>Methanobacteriota</taxon>
        <taxon>Methanomada group</taxon>
        <taxon>Methanobacteria</taxon>
        <taxon>Methanobacteriales</taxon>
        <taxon>Methanobacteriaceae</taxon>
        <taxon>Methanobacterium</taxon>
    </lineage>
</organism>
<sequence length="200" mass="22803">MNIKMKLLSIWTPHLLLKRELDKVAEATIKCLDELMKEYSPESLNQLENLVMEGNIEDRRALMAEHHNIQVNALIESLGYEKAMDVGRKALFEEGYKLGLETRKLLGLKGENLQDTVKAAELMYRVLGIDFEVKNLGKNMVLRVKRCALADHYSPETCRMMSAADEGVVHGLNENMNMLFKKRITEGAKECEACINFDIN</sequence>
<dbReference type="InterPro" id="IPR026002">
    <property type="entry name" value="ATC_hydrolase-like"/>
</dbReference>
<gene>
    <name evidence="1" type="ORF">MCBB_2098</name>
</gene>
<dbReference type="AlphaFoldDB" id="A0A1D3L4T0"/>
<dbReference type="EMBL" id="LT607756">
    <property type="protein sequence ID" value="SCG86641.1"/>
    <property type="molecule type" value="Genomic_DNA"/>
</dbReference>
<protein>
    <recommendedName>
        <fullName evidence="3">L-2-amino-thiazoline-4-carboxylic acid hydrolase</fullName>
    </recommendedName>
</protein>
<evidence type="ECO:0000313" key="2">
    <source>
        <dbReference type="Proteomes" id="UP000094707"/>
    </source>
</evidence>
<accession>A0A1D3L4T0</accession>
<keyword evidence="2" id="KW-1185">Reference proteome</keyword>
<dbReference type="Pfam" id="PF14196">
    <property type="entry name" value="ATC_hydrolase"/>
    <property type="match status" value="1"/>
</dbReference>
<proteinExistence type="predicted"/>
<evidence type="ECO:0008006" key="3">
    <source>
        <dbReference type="Google" id="ProtNLM"/>
    </source>
</evidence>
<dbReference type="KEGG" id="mcub:MCBB_2098"/>